<evidence type="ECO:0000313" key="2">
    <source>
        <dbReference type="EMBL" id="AHZ68668.1"/>
    </source>
</evidence>
<dbReference type="GO" id="GO:0055085">
    <property type="term" value="P:transmembrane transport"/>
    <property type="evidence" value="ECO:0007669"/>
    <property type="project" value="TreeGrafter"/>
</dbReference>
<dbReference type="GO" id="GO:0019867">
    <property type="term" value="C:outer membrane"/>
    <property type="evidence" value="ECO:0007669"/>
    <property type="project" value="InterPro"/>
</dbReference>
<dbReference type="Pfam" id="PF03922">
    <property type="entry name" value="OmpW"/>
    <property type="match status" value="1"/>
</dbReference>
<sequence length="225" mass="24325">MNKYILIGQLLAFAIAPGFARAYEAGDIIVRAGAITVEPNEDSSGVKSPLGNLGGKATVDSDTRLGFNFAYMMTDHLGIELLAATFSHDVGVHGLSGDLVGLNGDLGDIKQLPPTLSLIYYPLEKNDAFQPYAGIGINYTAFYDTRTSSSAEAKGYSNLDLDNSWGMAAQIGLDYMLDDHWMVNGQVRYIDIDTNAHVDLAGAGDLKLNVDIDPWVYMIALGYKF</sequence>
<dbReference type="InterPro" id="IPR011250">
    <property type="entry name" value="OMP/PagP_B-barrel"/>
</dbReference>
<feature type="signal peptide" evidence="1">
    <location>
        <begin position="1"/>
        <end position="22"/>
    </location>
</feature>
<keyword evidence="1" id="KW-0732">Signal</keyword>
<protein>
    <submittedName>
        <fullName evidence="2">Outer membrane protein OprG</fullName>
    </submittedName>
</protein>
<dbReference type="Proteomes" id="UP000026913">
    <property type="component" value="Chromosome"/>
</dbReference>
<dbReference type="PANTHER" id="PTHR36920">
    <property type="match status" value="1"/>
</dbReference>
<dbReference type="OrthoDB" id="9807574at2"/>
<evidence type="ECO:0000256" key="1">
    <source>
        <dbReference type="SAM" id="SignalP"/>
    </source>
</evidence>
<reference evidence="2 3" key="1">
    <citation type="journal article" date="2012" name="J. Bacteriol.">
        <title>Genome sequence of cold-adapted Pseudomonas mandelii strain JR-1.</title>
        <authorList>
            <person name="Jang S.H."/>
            <person name="Kim J."/>
            <person name="Kim J."/>
            <person name="Hong S."/>
            <person name="Lee C."/>
        </authorList>
    </citation>
    <scope>NUCLEOTIDE SEQUENCE [LARGE SCALE GENOMIC DNA]</scope>
    <source>
        <strain evidence="2 3">JR-1</strain>
    </source>
</reference>
<feature type="chain" id="PRO_5001530581" evidence="1">
    <location>
        <begin position="23"/>
        <end position="225"/>
    </location>
</feature>
<evidence type="ECO:0000313" key="3">
    <source>
        <dbReference type="Proteomes" id="UP000026913"/>
    </source>
</evidence>
<dbReference type="Gene3D" id="2.40.160.20">
    <property type="match status" value="1"/>
</dbReference>
<name>A0A024E8K9_9PSED</name>
<dbReference type="PANTHER" id="PTHR36920:SF1">
    <property type="entry name" value="OUTER MEMBRANE PROTEIN W"/>
    <property type="match status" value="1"/>
</dbReference>
<dbReference type="RefSeq" id="WP_010461405.1">
    <property type="nucleotide sequence ID" value="NZ_CP005960.1"/>
</dbReference>
<gene>
    <name evidence="2" type="primary">oprG</name>
    <name evidence="2" type="ORF">OU5_1589</name>
</gene>
<dbReference type="SUPFAM" id="SSF56925">
    <property type="entry name" value="OMPA-like"/>
    <property type="match status" value="1"/>
</dbReference>
<dbReference type="InterPro" id="IPR005618">
    <property type="entry name" value="OMPW"/>
</dbReference>
<accession>A0A024E8K9</accession>
<dbReference type="HOGENOM" id="CLU_042505_1_1_6"/>
<dbReference type="EMBL" id="CP005960">
    <property type="protein sequence ID" value="AHZ68668.1"/>
    <property type="molecule type" value="Genomic_DNA"/>
</dbReference>
<dbReference type="AlphaFoldDB" id="A0A024E8K9"/>
<proteinExistence type="predicted"/>
<organism evidence="2 3">
    <name type="scientific">Pseudomonas mandelii JR-1</name>
    <dbReference type="NCBI Taxonomy" id="1147786"/>
    <lineage>
        <taxon>Bacteria</taxon>
        <taxon>Pseudomonadati</taxon>
        <taxon>Pseudomonadota</taxon>
        <taxon>Gammaproteobacteria</taxon>
        <taxon>Pseudomonadales</taxon>
        <taxon>Pseudomonadaceae</taxon>
        <taxon>Pseudomonas</taxon>
    </lineage>
</organism>
<dbReference type="KEGG" id="pman:OU5_1589"/>